<dbReference type="InterPro" id="IPR051350">
    <property type="entry name" value="WD_repeat-ST_regulator"/>
</dbReference>
<proteinExistence type="predicted"/>
<evidence type="ECO:0000256" key="2">
    <source>
        <dbReference type="ARBA" id="ARBA00022737"/>
    </source>
</evidence>
<sequence length="489" mass="50352">MPEIEAEAALRALLLSRSPPASVARELWSCNGGTYEAYRTCLLGRKQRAAAAPARAAAEDGAARASRAAAAPNSLPATVKYSFEGVKHVLAEATAAVTVLAFASLRNDLLAFGCSDGELWVVALPPDASANAPPACTKARRMHAQAVSALDWSFNNDQLLSAGCDGSLCVWDASDPAAVDCIRSISVPTTAFLCARFNKVNFSLAMVGTSAGGLDVYNCSTGMLHSRYQVTAAHSGVQVTALDSSNHHLFLGDSAACLHMYTAELHGRQLARLRPASRLRLCPGAAPLPAVSTLQFVPFCRATDSPVLLAALQDGALCIVKANEARHTAELHLRRHVPPPGSAAPSASGPSFSVAASAASVASAGAPSASSSAAAAASLQVLRLLRPSVCPLSVIHDVPLITYGSDDTCVYIVDVSARSYSAGLGRAGAVAAAATGGAAAAAADRPMTVTVLKAHRAPVTSVSWSFDEALLASADADGAVVVWQRCRLF</sequence>
<feature type="repeat" description="WD" evidence="3">
    <location>
        <begin position="140"/>
        <end position="172"/>
    </location>
</feature>
<dbReference type="EMBL" id="JAEHOE010000001">
    <property type="protein sequence ID" value="KAG2502210.1"/>
    <property type="molecule type" value="Genomic_DNA"/>
</dbReference>
<evidence type="ECO:0000313" key="4">
    <source>
        <dbReference type="EMBL" id="KAG2502210.1"/>
    </source>
</evidence>
<comment type="caution">
    <text evidence="4">The sequence shown here is derived from an EMBL/GenBank/DDBJ whole genome shotgun (WGS) entry which is preliminary data.</text>
</comment>
<name>A0A836C6S6_9CHLO</name>
<dbReference type="InterPro" id="IPR036322">
    <property type="entry name" value="WD40_repeat_dom_sf"/>
</dbReference>
<dbReference type="OrthoDB" id="1932312at2759"/>
<dbReference type="Pfam" id="PF00400">
    <property type="entry name" value="WD40"/>
    <property type="match status" value="2"/>
</dbReference>
<evidence type="ECO:0000256" key="3">
    <source>
        <dbReference type="PROSITE-ProRule" id="PRU00221"/>
    </source>
</evidence>
<keyword evidence="2" id="KW-0677">Repeat</keyword>
<dbReference type="PANTHER" id="PTHR22838">
    <property type="entry name" value="WD REPEAT PROTEIN 26-RELATED"/>
    <property type="match status" value="1"/>
</dbReference>
<dbReference type="Proteomes" id="UP000612055">
    <property type="component" value="Unassembled WGS sequence"/>
</dbReference>
<dbReference type="PANTHER" id="PTHR22838:SF4">
    <property type="entry name" value="WD REPEAT-CONTAINING PROTEIN 13"/>
    <property type="match status" value="1"/>
</dbReference>
<feature type="repeat" description="WD" evidence="3">
    <location>
        <begin position="452"/>
        <end position="484"/>
    </location>
</feature>
<evidence type="ECO:0000256" key="1">
    <source>
        <dbReference type="ARBA" id="ARBA00022574"/>
    </source>
</evidence>
<dbReference type="GO" id="GO:1990841">
    <property type="term" value="F:promoter-specific chromatin binding"/>
    <property type="evidence" value="ECO:0007669"/>
    <property type="project" value="TreeGrafter"/>
</dbReference>
<keyword evidence="1 3" id="KW-0853">WD repeat</keyword>
<dbReference type="GO" id="GO:0005634">
    <property type="term" value="C:nucleus"/>
    <property type="evidence" value="ECO:0007669"/>
    <property type="project" value="TreeGrafter"/>
</dbReference>
<dbReference type="AlphaFoldDB" id="A0A836C6S6"/>
<dbReference type="SUPFAM" id="SSF50978">
    <property type="entry name" value="WD40 repeat-like"/>
    <property type="match status" value="1"/>
</dbReference>
<protein>
    <submittedName>
        <fullName evidence="4">Uncharacterized protein</fullName>
    </submittedName>
</protein>
<keyword evidence="5" id="KW-1185">Reference proteome</keyword>
<gene>
    <name evidence="4" type="ORF">HYH03_000696</name>
</gene>
<evidence type="ECO:0000313" key="5">
    <source>
        <dbReference type="Proteomes" id="UP000612055"/>
    </source>
</evidence>
<dbReference type="SMART" id="SM00320">
    <property type="entry name" value="WD40"/>
    <property type="match status" value="3"/>
</dbReference>
<dbReference type="Gene3D" id="2.130.10.10">
    <property type="entry name" value="YVTN repeat-like/Quinoprotein amine dehydrogenase"/>
    <property type="match status" value="2"/>
</dbReference>
<accession>A0A836C6S6</accession>
<dbReference type="InterPro" id="IPR015943">
    <property type="entry name" value="WD40/YVTN_repeat-like_dom_sf"/>
</dbReference>
<dbReference type="InterPro" id="IPR001680">
    <property type="entry name" value="WD40_rpt"/>
</dbReference>
<reference evidence="4" key="1">
    <citation type="journal article" date="2020" name="bioRxiv">
        <title>Comparative genomics of Chlamydomonas.</title>
        <authorList>
            <person name="Craig R.J."/>
            <person name="Hasan A.R."/>
            <person name="Ness R.W."/>
            <person name="Keightley P.D."/>
        </authorList>
    </citation>
    <scope>NUCLEOTIDE SEQUENCE</scope>
    <source>
        <strain evidence="4">CCAP 11/70</strain>
    </source>
</reference>
<dbReference type="PROSITE" id="PS50294">
    <property type="entry name" value="WD_REPEATS_REGION"/>
    <property type="match status" value="2"/>
</dbReference>
<dbReference type="PROSITE" id="PS50082">
    <property type="entry name" value="WD_REPEATS_2"/>
    <property type="match status" value="2"/>
</dbReference>
<organism evidence="4 5">
    <name type="scientific">Edaphochlamys debaryana</name>
    <dbReference type="NCBI Taxonomy" id="47281"/>
    <lineage>
        <taxon>Eukaryota</taxon>
        <taxon>Viridiplantae</taxon>
        <taxon>Chlorophyta</taxon>
        <taxon>core chlorophytes</taxon>
        <taxon>Chlorophyceae</taxon>
        <taxon>CS clade</taxon>
        <taxon>Chlamydomonadales</taxon>
        <taxon>Chlamydomonadales incertae sedis</taxon>
        <taxon>Edaphochlamys</taxon>
    </lineage>
</organism>